<dbReference type="InterPro" id="IPR036937">
    <property type="entry name" value="Adhesion_dom_fimbrial_sf"/>
</dbReference>
<organism evidence="2 3">
    <name type="scientific">Cellulomonas avistercoris</name>
    <dbReference type="NCBI Taxonomy" id="2762242"/>
    <lineage>
        <taxon>Bacteria</taxon>
        <taxon>Bacillati</taxon>
        <taxon>Actinomycetota</taxon>
        <taxon>Actinomycetes</taxon>
        <taxon>Micrococcales</taxon>
        <taxon>Cellulomonadaceae</taxon>
        <taxon>Cellulomonas</taxon>
    </lineage>
</organism>
<protein>
    <recommendedName>
        <fullName evidence="4">Ribosomally synthesized peptide with SipW-like signal peptide</fullName>
    </recommendedName>
</protein>
<dbReference type="EMBL" id="JACSQV010000002">
    <property type="protein sequence ID" value="MBD7917293.1"/>
    <property type="molecule type" value="Genomic_DNA"/>
</dbReference>
<reference evidence="2 3" key="1">
    <citation type="submission" date="2020-08" db="EMBL/GenBank/DDBJ databases">
        <title>A Genomic Blueprint of the Chicken Gut Microbiome.</title>
        <authorList>
            <person name="Gilroy R."/>
            <person name="Ravi A."/>
            <person name="Getino M."/>
            <person name="Pursley I."/>
            <person name="Horton D.L."/>
            <person name="Alikhan N.-F."/>
            <person name="Baker D."/>
            <person name="Gharbi K."/>
            <person name="Hall N."/>
            <person name="Watson M."/>
            <person name="Adriaenssens E.M."/>
            <person name="Foster-Nyarko E."/>
            <person name="Jarju S."/>
            <person name="Secka A."/>
            <person name="Antonio M."/>
            <person name="Oren A."/>
            <person name="Chaudhuri R."/>
            <person name="La Ragione R.M."/>
            <person name="Hildebrand F."/>
            <person name="Pallen M.J."/>
        </authorList>
    </citation>
    <scope>NUCLEOTIDE SEQUENCE [LARGE SCALE GENOMIC DNA]</scope>
    <source>
        <strain evidence="2 3">Sa3CUA2</strain>
    </source>
</reference>
<evidence type="ECO:0000256" key="1">
    <source>
        <dbReference type="SAM" id="Phobius"/>
    </source>
</evidence>
<keyword evidence="1" id="KW-0472">Membrane</keyword>
<keyword evidence="1" id="KW-0812">Transmembrane</keyword>
<evidence type="ECO:0000313" key="2">
    <source>
        <dbReference type="EMBL" id="MBD7917293.1"/>
    </source>
</evidence>
<feature type="transmembrane region" description="Helical" evidence="1">
    <location>
        <begin position="21"/>
        <end position="44"/>
    </location>
</feature>
<accession>A0ABR8QA29</accession>
<evidence type="ECO:0008006" key="4">
    <source>
        <dbReference type="Google" id="ProtNLM"/>
    </source>
</evidence>
<name>A0ABR8QA29_9CELL</name>
<sequence>MSEFTPTPAPEQTEKRRRGGAFLRFGLAGVAVLGIGAAATSAAWTDEAWFAGSASAVTVELQGSLDGTTWIDADTSASGVAVQIPAATFAGLNQGANKTFTLHLRNNGTVPLTLGAAAVAVDSTATTSIFAGDAPATATVTAPAATSLAAGAVTTATLTVATPATWPATYQGRTGTLTVTFTGQS</sequence>
<keyword evidence="1" id="KW-1133">Transmembrane helix</keyword>
<keyword evidence="3" id="KW-1185">Reference proteome</keyword>
<dbReference type="RefSeq" id="WP_191780293.1">
    <property type="nucleotide sequence ID" value="NZ_JACSQV010000002.1"/>
</dbReference>
<gene>
    <name evidence="2" type="ORF">H9657_03240</name>
</gene>
<dbReference type="Proteomes" id="UP000604241">
    <property type="component" value="Unassembled WGS sequence"/>
</dbReference>
<comment type="caution">
    <text evidence="2">The sequence shown here is derived from an EMBL/GenBank/DDBJ whole genome shotgun (WGS) entry which is preliminary data.</text>
</comment>
<evidence type="ECO:0000313" key="3">
    <source>
        <dbReference type="Proteomes" id="UP000604241"/>
    </source>
</evidence>
<proteinExistence type="predicted"/>
<dbReference type="Gene3D" id="2.60.40.1090">
    <property type="entry name" value="Fimbrial-type adhesion domain"/>
    <property type="match status" value="1"/>
</dbReference>